<sequence>MTPASDLKAARVKVYAYGQSTLLALKGRVKMFIAYGPRIVDTQVYVAQGGPGMLLGCQTAEALGSVTFAFVVHQESVVDILHQFQEVFNSIVCL</sequence>
<comment type="caution">
    <text evidence="1">The sequence shown here is derived from an EMBL/GenBank/DDBJ whole genome shotgun (WGS) entry which is preliminary data.</text>
</comment>
<dbReference type="AlphaFoldDB" id="A0AAV7RX89"/>
<proteinExistence type="predicted"/>
<dbReference type="EMBL" id="JANPWB010000009">
    <property type="protein sequence ID" value="KAJ1156236.1"/>
    <property type="molecule type" value="Genomic_DNA"/>
</dbReference>
<name>A0AAV7RX89_PLEWA</name>
<dbReference type="Proteomes" id="UP001066276">
    <property type="component" value="Chromosome 5"/>
</dbReference>
<keyword evidence="2" id="KW-1185">Reference proteome</keyword>
<evidence type="ECO:0000313" key="2">
    <source>
        <dbReference type="Proteomes" id="UP001066276"/>
    </source>
</evidence>
<accession>A0AAV7RX89</accession>
<protein>
    <submittedName>
        <fullName evidence="1">Uncharacterized protein</fullName>
    </submittedName>
</protein>
<reference evidence="1" key="1">
    <citation type="journal article" date="2022" name="bioRxiv">
        <title>Sequencing and chromosome-scale assembly of the giantPleurodeles waltlgenome.</title>
        <authorList>
            <person name="Brown T."/>
            <person name="Elewa A."/>
            <person name="Iarovenko S."/>
            <person name="Subramanian E."/>
            <person name="Araus A.J."/>
            <person name="Petzold A."/>
            <person name="Susuki M."/>
            <person name="Suzuki K.-i.T."/>
            <person name="Hayashi T."/>
            <person name="Toyoda A."/>
            <person name="Oliveira C."/>
            <person name="Osipova E."/>
            <person name="Leigh N.D."/>
            <person name="Simon A."/>
            <person name="Yun M.H."/>
        </authorList>
    </citation>
    <scope>NUCLEOTIDE SEQUENCE</scope>
    <source>
        <strain evidence="1">20211129_DDA</strain>
        <tissue evidence="1">Liver</tissue>
    </source>
</reference>
<organism evidence="1 2">
    <name type="scientific">Pleurodeles waltl</name>
    <name type="common">Iberian ribbed newt</name>
    <dbReference type="NCBI Taxonomy" id="8319"/>
    <lineage>
        <taxon>Eukaryota</taxon>
        <taxon>Metazoa</taxon>
        <taxon>Chordata</taxon>
        <taxon>Craniata</taxon>
        <taxon>Vertebrata</taxon>
        <taxon>Euteleostomi</taxon>
        <taxon>Amphibia</taxon>
        <taxon>Batrachia</taxon>
        <taxon>Caudata</taxon>
        <taxon>Salamandroidea</taxon>
        <taxon>Salamandridae</taxon>
        <taxon>Pleurodelinae</taxon>
        <taxon>Pleurodeles</taxon>
    </lineage>
</organism>
<gene>
    <name evidence="1" type="ORF">NDU88_008960</name>
</gene>
<evidence type="ECO:0000313" key="1">
    <source>
        <dbReference type="EMBL" id="KAJ1156236.1"/>
    </source>
</evidence>